<protein>
    <submittedName>
        <fullName evidence="5">Unannotated protein</fullName>
    </submittedName>
</protein>
<dbReference type="EMBL" id="CAFBOF010000030">
    <property type="protein sequence ID" value="CAB4982750.1"/>
    <property type="molecule type" value="Genomic_DNA"/>
</dbReference>
<evidence type="ECO:0000313" key="3">
    <source>
        <dbReference type="EMBL" id="CAB4905592.1"/>
    </source>
</evidence>
<dbReference type="Pfam" id="PF12680">
    <property type="entry name" value="SnoaL_2"/>
    <property type="match status" value="1"/>
</dbReference>
<dbReference type="AlphaFoldDB" id="A0A6J7S1H3"/>
<dbReference type="SUPFAM" id="SSF54427">
    <property type="entry name" value="NTF2-like"/>
    <property type="match status" value="1"/>
</dbReference>
<gene>
    <name evidence="2" type="ORF">UFOPK2683_00172</name>
    <name evidence="3" type="ORF">UFOPK3605_00738</name>
    <name evidence="4" type="ORF">UFOPK3897_01214</name>
    <name evidence="5" type="ORF">UFOPK4121_01787</name>
</gene>
<dbReference type="InterPro" id="IPR037401">
    <property type="entry name" value="SnoaL-like"/>
</dbReference>
<evidence type="ECO:0000313" key="2">
    <source>
        <dbReference type="EMBL" id="CAB4714124.1"/>
    </source>
</evidence>
<dbReference type="EMBL" id="CAFBMM010000029">
    <property type="protein sequence ID" value="CAB4905592.1"/>
    <property type="molecule type" value="Genomic_DNA"/>
</dbReference>
<evidence type="ECO:0000313" key="5">
    <source>
        <dbReference type="EMBL" id="CAB5034926.1"/>
    </source>
</evidence>
<dbReference type="InterPro" id="IPR032710">
    <property type="entry name" value="NTF2-like_dom_sf"/>
</dbReference>
<sequence>MNDQPSERTVANQALVEKFWTNLYRRDFDACGAAFSPDGVYTDVPVGEVGATGPAEVAARLRLGLEPIERYEHHLKTIVANDDAVITEHVEEWFWSTGEHVALPFVSVMELRDGQITRWWDYFNLATLLDGAPQWWLEHIAQGYR</sequence>
<accession>A0A6J7S1H3</accession>
<dbReference type="Gene3D" id="3.10.450.50">
    <property type="match status" value="1"/>
</dbReference>
<evidence type="ECO:0000259" key="1">
    <source>
        <dbReference type="Pfam" id="PF12680"/>
    </source>
</evidence>
<feature type="domain" description="SnoaL-like" evidence="1">
    <location>
        <begin position="16"/>
        <end position="119"/>
    </location>
</feature>
<organism evidence="5">
    <name type="scientific">freshwater metagenome</name>
    <dbReference type="NCBI Taxonomy" id="449393"/>
    <lineage>
        <taxon>unclassified sequences</taxon>
        <taxon>metagenomes</taxon>
        <taxon>ecological metagenomes</taxon>
    </lineage>
</organism>
<evidence type="ECO:0000313" key="4">
    <source>
        <dbReference type="EMBL" id="CAB4982750.1"/>
    </source>
</evidence>
<dbReference type="EMBL" id="CAFBPQ010000129">
    <property type="protein sequence ID" value="CAB5034926.1"/>
    <property type="molecule type" value="Genomic_DNA"/>
</dbReference>
<reference evidence="5" key="1">
    <citation type="submission" date="2020-05" db="EMBL/GenBank/DDBJ databases">
        <authorList>
            <person name="Chiriac C."/>
            <person name="Salcher M."/>
            <person name="Ghai R."/>
            <person name="Kavagutti S V."/>
        </authorList>
    </citation>
    <scope>NUCLEOTIDE SEQUENCE</scope>
</reference>
<proteinExistence type="predicted"/>
<name>A0A6J7S1H3_9ZZZZ</name>
<dbReference type="EMBL" id="CAEZYK010000005">
    <property type="protein sequence ID" value="CAB4714124.1"/>
    <property type="molecule type" value="Genomic_DNA"/>
</dbReference>